<evidence type="ECO:0008006" key="3">
    <source>
        <dbReference type="Google" id="ProtNLM"/>
    </source>
</evidence>
<dbReference type="eggNOG" id="COG1413">
    <property type="taxonomic scope" value="Bacteria"/>
</dbReference>
<proteinExistence type="predicted"/>
<protein>
    <recommendedName>
        <fullName evidence="3">HEAT repeat domain-containing protein</fullName>
    </recommendedName>
</protein>
<dbReference type="Gene3D" id="1.25.10.10">
    <property type="entry name" value="Leucine-rich Repeat Variant"/>
    <property type="match status" value="1"/>
</dbReference>
<dbReference type="SUPFAM" id="SSF48371">
    <property type="entry name" value="ARM repeat"/>
    <property type="match status" value="1"/>
</dbReference>
<dbReference type="AlphaFoldDB" id="H8KT19"/>
<dbReference type="KEGG" id="scn:Solca_0458"/>
<name>H8KT19_SOLCM</name>
<dbReference type="HOGENOM" id="CLU_1303151_0_0_10"/>
<dbReference type="EMBL" id="CP003349">
    <property type="protein sequence ID" value="AFD05590.1"/>
    <property type="molecule type" value="Genomic_DNA"/>
</dbReference>
<gene>
    <name evidence="1" type="ordered locus">Solca_0458</name>
</gene>
<evidence type="ECO:0000313" key="1">
    <source>
        <dbReference type="EMBL" id="AFD05590.1"/>
    </source>
</evidence>
<sequence>MTILTQLASALNRNDEVPNQELALRIVKNDDVEAIKELVDNLKNKSKDIQKDCIKVLYEVGEKKPALIAGYVNVFFELLKNKNNRLQWGGMTALSSITLHDPAAIVEQLVKIIDAADNGSVITKDQAVAILIKLGSMDKYAEDAFSLLVEQLKSCPTNQLPMYAENAKPIVNEQNKEFFINTLSSRLNEIEKESKRKRVEKVIKQVSK</sequence>
<dbReference type="OrthoDB" id="2733362at2"/>
<keyword evidence="2" id="KW-1185">Reference proteome</keyword>
<organism evidence="1 2">
    <name type="scientific">Solitalea canadensis (strain ATCC 29591 / DSM 3403 / JCM 21819 / LMG 8368 / NBRC 15130 / NCIMB 12057 / USAM 9D)</name>
    <name type="common">Flexibacter canadensis</name>
    <dbReference type="NCBI Taxonomy" id="929556"/>
    <lineage>
        <taxon>Bacteria</taxon>
        <taxon>Pseudomonadati</taxon>
        <taxon>Bacteroidota</taxon>
        <taxon>Sphingobacteriia</taxon>
        <taxon>Sphingobacteriales</taxon>
        <taxon>Sphingobacteriaceae</taxon>
        <taxon>Solitalea</taxon>
    </lineage>
</organism>
<dbReference type="STRING" id="929556.Solca_0458"/>
<dbReference type="RefSeq" id="WP_014678818.1">
    <property type="nucleotide sequence ID" value="NC_017770.1"/>
</dbReference>
<dbReference type="InterPro" id="IPR011989">
    <property type="entry name" value="ARM-like"/>
</dbReference>
<reference evidence="1" key="1">
    <citation type="submission" date="2012-02" db="EMBL/GenBank/DDBJ databases">
        <title>The complete genome of Solitalea canadensis DSM 3403.</title>
        <authorList>
            <consortium name="US DOE Joint Genome Institute (JGI-PGF)"/>
            <person name="Lucas S."/>
            <person name="Copeland A."/>
            <person name="Lapidus A."/>
            <person name="Glavina del Rio T."/>
            <person name="Dalin E."/>
            <person name="Tice H."/>
            <person name="Bruce D."/>
            <person name="Goodwin L."/>
            <person name="Pitluck S."/>
            <person name="Peters L."/>
            <person name="Ovchinnikova G."/>
            <person name="Lu M."/>
            <person name="Kyrpides N."/>
            <person name="Mavromatis K."/>
            <person name="Ivanova N."/>
            <person name="Brettin T."/>
            <person name="Detter J.C."/>
            <person name="Han C."/>
            <person name="Larimer F."/>
            <person name="Land M."/>
            <person name="Hauser L."/>
            <person name="Markowitz V."/>
            <person name="Cheng J.-F."/>
            <person name="Hugenholtz P."/>
            <person name="Woyke T."/>
            <person name="Wu D."/>
            <person name="Spring S."/>
            <person name="Schroeder M."/>
            <person name="Kopitz M."/>
            <person name="Brambilla E."/>
            <person name="Klenk H.-P."/>
            <person name="Eisen J.A."/>
        </authorList>
    </citation>
    <scope>NUCLEOTIDE SEQUENCE</scope>
    <source>
        <strain evidence="1">DSM 3403</strain>
    </source>
</reference>
<dbReference type="InterPro" id="IPR016024">
    <property type="entry name" value="ARM-type_fold"/>
</dbReference>
<dbReference type="Proteomes" id="UP000007590">
    <property type="component" value="Chromosome"/>
</dbReference>
<accession>H8KT19</accession>
<evidence type="ECO:0000313" key="2">
    <source>
        <dbReference type="Proteomes" id="UP000007590"/>
    </source>
</evidence>